<dbReference type="GO" id="GO:0003677">
    <property type="term" value="F:DNA binding"/>
    <property type="evidence" value="ECO:0007669"/>
    <property type="project" value="TreeGrafter"/>
</dbReference>
<keyword evidence="3" id="KW-1185">Reference proteome</keyword>
<evidence type="ECO:0000313" key="3">
    <source>
        <dbReference type="Proteomes" id="UP001174136"/>
    </source>
</evidence>
<proteinExistence type="predicted"/>
<dbReference type="EMBL" id="JAOPHQ010006003">
    <property type="protein sequence ID" value="KAK0133236.1"/>
    <property type="molecule type" value="Genomic_DNA"/>
</dbReference>
<comment type="caution">
    <text evidence="2">The sequence shown here is derived from an EMBL/GenBank/DDBJ whole genome shotgun (WGS) entry which is preliminary data.</text>
</comment>
<evidence type="ECO:0000313" key="2">
    <source>
        <dbReference type="EMBL" id="KAK0133236.1"/>
    </source>
</evidence>
<dbReference type="AlphaFoldDB" id="A0AA47NPF0"/>
<feature type="compositionally biased region" description="Basic and acidic residues" evidence="1">
    <location>
        <begin position="265"/>
        <end position="291"/>
    </location>
</feature>
<dbReference type="GO" id="GO:0005634">
    <property type="term" value="C:nucleus"/>
    <property type="evidence" value="ECO:0007669"/>
    <property type="project" value="TreeGrafter"/>
</dbReference>
<feature type="region of interest" description="Disordered" evidence="1">
    <location>
        <begin position="265"/>
        <end position="292"/>
    </location>
</feature>
<evidence type="ECO:0008006" key="4">
    <source>
        <dbReference type="Google" id="ProtNLM"/>
    </source>
</evidence>
<dbReference type="InterPro" id="IPR050863">
    <property type="entry name" value="CenT-Element_Derived"/>
</dbReference>
<accession>A0AA47NPF0</accession>
<dbReference type="PANTHER" id="PTHR19303:SF71">
    <property type="entry name" value="ZINC FINGER PHD-TYPE DOMAIN-CONTAINING PROTEIN"/>
    <property type="match status" value="1"/>
</dbReference>
<feature type="region of interest" description="Disordered" evidence="1">
    <location>
        <begin position="496"/>
        <end position="558"/>
    </location>
</feature>
<protein>
    <recommendedName>
        <fullName evidence="4">DDE-1 domain-containing protein</fullName>
    </recommendedName>
</protein>
<gene>
    <name evidence="2" type="ORF">N1851_031252</name>
</gene>
<sequence>MKKIFGVPVVLHRGITKPSRLVHGQIKADALPSPDPRTPQADLPLHQLRLPGEVQPPDAGLTASVAGGAHPKVPTEARMKLPERQLAGETPADPPELTILTILILLILFMAASRVRPEPQHGAQRHEVLRRHGVLPARVLVYPRGEDHDLVLHPWFRAVVVRQGAPQPLAFTRGAQELHEDFLDIFKSLFQCLWIFHIENIKEPHENGDSICDRRQLVHNLLSLKYNANVFGCSLCISDDVDCHGCPLKNVFSLFLLRHLEENRTNSKEHTEGGKGGKKEGRKEEKKERGTNVKSVSLYPTLPYGGTAEAKRVFSEEVEKELAGHIKKLAEQFHGLTPKKCRIDSLQNMIYNVDETGVTTVQTPKQVVAEKGKKQVGAITSAERGELLTVVCAVNATSNAVPPMFIFPRVRYKDYFITKAPSGSIGTSTRSGWIDEDTFVEWIGWVGCDPTQAKQPAYTKPQNISSGFRSTGIFPYNRDVFSDAEFEPSMVSDRPNLEQQPAAAGDAPVVSTSLSAELPSPGPAHACAPPSDTNSHPNHAGYVSPTEILPLPKSQHPR</sequence>
<name>A0AA47NPF0_MERPO</name>
<reference evidence="2" key="1">
    <citation type="journal article" date="2023" name="Front. Mar. Sci.">
        <title>A new Merluccius polli reference genome to investigate the effects of global change in West African waters.</title>
        <authorList>
            <person name="Mateo J.L."/>
            <person name="Blanco-Fernandez C."/>
            <person name="Garcia-Vazquez E."/>
            <person name="Machado-Schiaffino G."/>
        </authorList>
    </citation>
    <scope>NUCLEOTIDE SEQUENCE</scope>
    <source>
        <strain evidence="2">C29</strain>
        <tissue evidence="2">Fin</tissue>
    </source>
</reference>
<dbReference type="Proteomes" id="UP001174136">
    <property type="component" value="Unassembled WGS sequence"/>
</dbReference>
<dbReference type="PANTHER" id="PTHR19303">
    <property type="entry name" value="TRANSPOSON"/>
    <property type="match status" value="1"/>
</dbReference>
<evidence type="ECO:0000256" key="1">
    <source>
        <dbReference type="SAM" id="MobiDB-lite"/>
    </source>
</evidence>
<feature type="region of interest" description="Disordered" evidence="1">
    <location>
        <begin position="51"/>
        <end position="72"/>
    </location>
</feature>
<organism evidence="2 3">
    <name type="scientific">Merluccius polli</name>
    <name type="common">Benguela hake</name>
    <name type="synonym">Merluccius cadenati</name>
    <dbReference type="NCBI Taxonomy" id="89951"/>
    <lineage>
        <taxon>Eukaryota</taxon>
        <taxon>Metazoa</taxon>
        <taxon>Chordata</taxon>
        <taxon>Craniata</taxon>
        <taxon>Vertebrata</taxon>
        <taxon>Euteleostomi</taxon>
        <taxon>Actinopterygii</taxon>
        <taxon>Neopterygii</taxon>
        <taxon>Teleostei</taxon>
        <taxon>Neoteleostei</taxon>
        <taxon>Acanthomorphata</taxon>
        <taxon>Zeiogadaria</taxon>
        <taxon>Gadariae</taxon>
        <taxon>Gadiformes</taxon>
        <taxon>Gadoidei</taxon>
        <taxon>Merlucciidae</taxon>
        <taxon>Merluccius</taxon>
    </lineage>
</organism>